<dbReference type="PANTHER" id="PTHR45947:SF3">
    <property type="entry name" value="SULFOQUINOVOSYL TRANSFERASE SQD2"/>
    <property type="match status" value="1"/>
</dbReference>
<accession>A0ABW0ZAZ8</accession>
<dbReference type="Pfam" id="PF13439">
    <property type="entry name" value="Glyco_transf_4"/>
    <property type="match status" value="1"/>
</dbReference>
<dbReference type="Pfam" id="PF00534">
    <property type="entry name" value="Glycos_transf_1"/>
    <property type="match status" value="1"/>
</dbReference>
<dbReference type="SUPFAM" id="SSF53756">
    <property type="entry name" value="UDP-Glycosyltransferase/glycogen phosphorylase"/>
    <property type="match status" value="1"/>
</dbReference>
<proteinExistence type="predicted"/>
<keyword evidence="2 5" id="KW-0808">Transferase</keyword>
<evidence type="ECO:0000259" key="4">
    <source>
        <dbReference type="Pfam" id="PF13439"/>
    </source>
</evidence>
<dbReference type="InterPro" id="IPR050194">
    <property type="entry name" value="Glycosyltransferase_grp1"/>
</dbReference>
<evidence type="ECO:0000259" key="3">
    <source>
        <dbReference type="Pfam" id="PF00534"/>
    </source>
</evidence>
<reference evidence="6" key="1">
    <citation type="journal article" date="2019" name="Int. J. Syst. Evol. Microbiol.">
        <title>The Global Catalogue of Microorganisms (GCM) 10K type strain sequencing project: providing services to taxonomists for standard genome sequencing and annotation.</title>
        <authorList>
            <consortium name="The Broad Institute Genomics Platform"/>
            <consortium name="The Broad Institute Genome Sequencing Center for Infectious Disease"/>
            <person name="Wu L."/>
            <person name="Ma J."/>
        </authorList>
    </citation>
    <scope>NUCLEOTIDE SEQUENCE [LARGE SCALE GENOMIC DNA]</scope>
    <source>
        <strain evidence="6">YIM 94188</strain>
    </source>
</reference>
<dbReference type="RefSeq" id="WP_168798264.1">
    <property type="nucleotide sequence ID" value="NZ_JBHSNS010000001.1"/>
</dbReference>
<evidence type="ECO:0000313" key="6">
    <source>
        <dbReference type="Proteomes" id="UP001596072"/>
    </source>
</evidence>
<dbReference type="EC" id="2.4.-.-" evidence="5"/>
<keyword evidence="1 5" id="KW-0328">Glycosyltransferase</keyword>
<evidence type="ECO:0000313" key="5">
    <source>
        <dbReference type="EMBL" id="MFC5727442.1"/>
    </source>
</evidence>
<comment type="caution">
    <text evidence="5">The sequence shown here is derived from an EMBL/GenBank/DDBJ whole genome shotgun (WGS) entry which is preliminary data.</text>
</comment>
<name>A0ABW0ZAZ8_9ACTN</name>
<dbReference type="EMBL" id="JBHSNS010000001">
    <property type="protein sequence ID" value="MFC5727442.1"/>
    <property type="molecule type" value="Genomic_DNA"/>
</dbReference>
<dbReference type="Proteomes" id="UP001596072">
    <property type="component" value="Unassembled WGS sequence"/>
</dbReference>
<sequence length="365" mass="40244">MVEPFGRMAIAHEWVSARAGSEKVFEELARVFTEADLYALTMTPGVELDTDARDIRTTILDRLGTLRDRRDLLLPVMPLAWRVMATNERYDTVITSSHACAKGFRPARAARHLCYVHAPMRYVWNPEIDNRGARKVAAPIRVALRRWDRNSVRWVDSFAANSSAVADRIQRFYGRQARIIHPPVDTSFFAAAPVESRDGLVTLGRLIPYKGHDIAIKIAARLNLRIKVVGRGPDEMRLRRLASDVGAKADFIVDANDEEVRAAVASSVALIFAAVEDFGIVPVEAQAAGTPVVGPGLGGLRDTVLEGQTGVFADDSSVDAVERALLRLLDSEFSDVRCREHAARFGIERFRSEVLEWVAATAGGA</sequence>
<gene>
    <name evidence="5" type="ORF">ACFPQB_00835</name>
</gene>
<dbReference type="Gene3D" id="3.40.50.2000">
    <property type="entry name" value="Glycogen Phosphorylase B"/>
    <property type="match status" value="2"/>
</dbReference>
<dbReference type="InterPro" id="IPR001296">
    <property type="entry name" value="Glyco_trans_1"/>
</dbReference>
<evidence type="ECO:0000256" key="1">
    <source>
        <dbReference type="ARBA" id="ARBA00022676"/>
    </source>
</evidence>
<protein>
    <submittedName>
        <fullName evidence="5">Glycosyltransferase</fullName>
        <ecNumber evidence="5">2.4.-.-</ecNumber>
    </submittedName>
</protein>
<dbReference type="InterPro" id="IPR028098">
    <property type="entry name" value="Glyco_trans_4-like_N"/>
</dbReference>
<keyword evidence="6" id="KW-1185">Reference proteome</keyword>
<organism evidence="5 6">
    <name type="scientific">Nocardioides vastitatis</name>
    <dbReference type="NCBI Taxonomy" id="2568655"/>
    <lineage>
        <taxon>Bacteria</taxon>
        <taxon>Bacillati</taxon>
        <taxon>Actinomycetota</taxon>
        <taxon>Actinomycetes</taxon>
        <taxon>Propionibacteriales</taxon>
        <taxon>Nocardioidaceae</taxon>
        <taxon>Nocardioides</taxon>
    </lineage>
</organism>
<feature type="domain" description="Glycosyltransferase subfamily 4-like N-terminal" evidence="4">
    <location>
        <begin position="20"/>
        <end position="187"/>
    </location>
</feature>
<dbReference type="PANTHER" id="PTHR45947">
    <property type="entry name" value="SULFOQUINOVOSYL TRANSFERASE SQD2"/>
    <property type="match status" value="1"/>
</dbReference>
<dbReference type="GO" id="GO:0016757">
    <property type="term" value="F:glycosyltransferase activity"/>
    <property type="evidence" value="ECO:0007669"/>
    <property type="project" value="UniProtKB-KW"/>
</dbReference>
<evidence type="ECO:0000256" key="2">
    <source>
        <dbReference type="ARBA" id="ARBA00022679"/>
    </source>
</evidence>
<feature type="domain" description="Glycosyl transferase family 1" evidence="3">
    <location>
        <begin position="195"/>
        <end position="343"/>
    </location>
</feature>